<dbReference type="PANTHER" id="PTHR43709:SF2">
    <property type="entry name" value="DUF453 DOMAIN PROTEIN (AFU_ORTHOLOGUE AFUA_6G00360)"/>
    <property type="match status" value="1"/>
</dbReference>
<sequence length="486" mass="51884">MVQRMIPCLLMRGGTSRGTYFLKEHLPRDRETLDKVLLQVMGSPDPHQIDGLGGATATTSKVAVLSRSQEPGIDIDFLFAQVSVTTAMVDWGPTCGNILAGVGPAAIEMGLIPNIGNAETKVRIRLVNTGGFVEAVVQTPGKHVTYEGDVAIDGVPGTSAPIELSFVDVVGSKTGKLLPTGRLRDLIDAIEVTCIDCAVPTVVARASALGKTGYESKLELDLDVDFFRRVEGVRRIAGQMMGLGDVAGRVIPKFAMVAEPRGHGNLTARYFVPTTTHPSMAVTGGIAISCCSILEGTVAHEVSTPSLVVEQYVTHNIIVEHPSGEIPIVLKARLIPAQPDSTCSSSSSSSSSSSTDHEPELAILDVYSAGAIRTARLLFAGMVPLPSKLGLDTFTQPHEHEFRHMSEQFSQLYRSPRRKLPSKLRGKSLPSSPRALHPTSLRALNFASPRASEMPTVSRVHAMAVPAVRCPPVGVSTMCRSPRGFV</sequence>
<organism evidence="4 5">
    <name type="scientific">Ceratodon purpureus</name>
    <name type="common">Fire moss</name>
    <name type="synonym">Dicranum purpureum</name>
    <dbReference type="NCBI Taxonomy" id="3225"/>
    <lineage>
        <taxon>Eukaryota</taxon>
        <taxon>Viridiplantae</taxon>
        <taxon>Streptophyta</taxon>
        <taxon>Embryophyta</taxon>
        <taxon>Bryophyta</taxon>
        <taxon>Bryophytina</taxon>
        <taxon>Bryopsida</taxon>
        <taxon>Dicranidae</taxon>
        <taxon>Pseudoditrichales</taxon>
        <taxon>Ditrichaceae</taxon>
        <taxon>Ceratodon</taxon>
    </lineage>
</organism>
<dbReference type="Proteomes" id="UP000822688">
    <property type="component" value="Chromosome 4"/>
</dbReference>
<evidence type="ECO:0000313" key="5">
    <source>
        <dbReference type="Proteomes" id="UP000822688"/>
    </source>
</evidence>
<dbReference type="GO" id="GO:0016853">
    <property type="term" value="F:isomerase activity"/>
    <property type="evidence" value="ECO:0007669"/>
    <property type="project" value="UniProtKB-KW"/>
</dbReference>
<feature type="region of interest" description="Disordered" evidence="3">
    <location>
        <begin position="413"/>
        <end position="435"/>
    </location>
</feature>
<evidence type="ECO:0008006" key="6">
    <source>
        <dbReference type="Google" id="ProtNLM"/>
    </source>
</evidence>
<comment type="caution">
    <text evidence="4">The sequence shown here is derived from an EMBL/GenBank/DDBJ whole genome shotgun (WGS) entry which is preliminary data.</text>
</comment>
<reference evidence="4" key="1">
    <citation type="submission" date="2020-06" db="EMBL/GenBank/DDBJ databases">
        <title>WGS assembly of Ceratodon purpureus strain R40.</title>
        <authorList>
            <person name="Carey S.B."/>
            <person name="Jenkins J."/>
            <person name="Shu S."/>
            <person name="Lovell J.T."/>
            <person name="Sreedasyam A."/>
            <person name="Maumus F."/>
            <person name="Tiley G.P."/>
            <person name="Fernandez-Pozo N."/>
            <person name="Barry K."/>
            <person name="Chen C."/>
            <person name="Wang M."/>
            <person name="Lipzen A."/>
            <person name="Daum C."/>
            <person name="Saski C.A."/>
            <person name="Payton A.C."/>
            <person name="Mcbreen J.C."/>
            <person name="Conrad R.E."/>
            <person name="Kollar L.M."/>
            <person name="Olsson S."/>
            <person name="Huttunen S."/>
            <person name="Landis J.B."/>
            <person name="Wickett N.J."/>
            <person name="Johnson M.G."/>
            <person name="Rensing S.A."/>
            <person name="Grimwood J."/>
            <person name="Schmutz J."/>
            <person name="Mcdaniel S.F."/>
        </authorList>
    </citation>
    <scope>NUCLEOTIDE SEQUENCE</scope>
    <source>
        <strain evidence="4">R40</strain>
    </source>
</reference>
<keyword evidence="5" id="KW-1185">Reference proteome</keyword>
<comment type="similarity">
    <text evidence="1">Belongs to the PrpF family.</text>
</comment>
<evidence type="ECO:0000256" key="1">
    <source>
        <dbReference type="ARBA" id="ARBA00007673"/>
    </source>
</evidence>
<protein>
    <recommendedName>
        <fullName evidence="6">4-oxalomesaconate tautomerase</fullName>
    </recommendedName>
</protein>
<evidence type="ECO:0000256" key="3">
    <source>
        <dbReference type="SAM" id="MobiDB-lite"/>
    </source>
</evidence>
<dbReference type="InterPro" id="IPR007400">
    <property type="entry name" value="PrpF-like"/>
</dbReference>
<dbReference type="Gene3D" id="3.10.310.10">
    <property type="entry name" value="Diaminopimelate Epimerase, Chain A, domain 1"/>
    <property type="match status" value="2"/>
</dbReference>
<name>A0A8T0I504_CERPU</name>
<accession>A0A8T0I504</accession>
<gene>
    <name evidence="4" type="ORF">KC19_4G003900</name>
</gene>
<dbReference type="SUPFAM" id="SSF54506">
    <property type="entry name" value="Diaminopimelate epimerase-like"/>
    <property type="match status" value="2"/>
</dbReference>
<evidence type="ECO:0000256" key="2">
    <source>
        <dbReference type="ARBA" id="ARBA00023235"/>
    </source>
</evidence>
<feature type="compositionally biased region" description="Basic residues" evidence="3">
    <location>
        <begin position="415"/>
        <end position="426"/>
    </location>
</feature>
<evidence type="ECO:0000313" key="4">
    <source>
        <dbReference type="EMBL" id="KAG0578176.1"/>
    </source>
</evidence>
<dbReference type="PANTHER" id="PTHR43709">
    <property type="entry name" value="ACONITATE ISOMERASE-RELATED"/>
    <property type="match status" value="1"/>
</dbReference>
<dbReference type="Pfam" id="PF04303">
    <property type="entry name" value="PrpF"/>
    <property type="match status" value="1"/>
</dbReference>
<dbReference type="EMBL" id="CM026424">
    <property type="protein sequence ID" value="KAG0578176.1"/>
    <property type="molecule type" value="Genomic_DNA"/>
</dbReference>
<dbReference type="AlphaFoldDB" id="A0A8T0I504"/>
<keyword evidence="2" id="KW-0413">Isomerase</keyword>
<proteinExistence type="inferred from homology"/>